<reference evidence="2 3" key="1">
    <citation type="journal article" date="2012" name="Genome Biol.">
        <title>Genome and low-iron response of an oceanic diatom adapted to chronic iron limitation.</title>
        <authorList>
            <person name="Lommer M."/>
            <person name="Specht M."/>
            <person name="Roy A.S."/>
            <person name="Kraemer L."/>
            <person name="Andreson R."/>
            <person name="Gutowska M.A."/>
            <person name="Wolf J."/>
            <person name="Bergner S.V."/>
            <person name="Schilhabel M.B."/>
            <person name="Klostermeier U.C."/>
            <person name="Beiko R.G."/>
            <person name="Rosenstiel P."/>
            <person name="Hippler M."/>
            <person name="Laroche J."/>
        </authorList>
    </citation>
    <scope>NUCLEOTIDE SEQUENCE [LARGE SCALE GENOMIC DNA]</scope>
    <source>
        <strain evidence="2 3">CCMP1005</strain>
    </source>
</reference>
<organism evidence="2 3">
    <name type="scientific">Thalassiosira oceanica</name>
    <name type="common">Marine diatom</name>
    <dbReference type="NCBI Taxonomy" id="159749"/>
    <lineage>
        <taxon>Eukaryota</taxon>
        <taxon>Sar</taxon>
        <taxon>Stramenopiles</taxon>
        <taxon>Ochrophyta</taxon>
        <taxon>Bacillariophyta</taxon>
        <taxon>Coscinodiscophyceae</taxon>
        <taxon>Thalassiosirophycidae</taxon>
        <taxon>Thalassiosirales</taxon>
        <taxon>Thalassiosiraceae</taxon>
        <taxon>Thalassiosira</taxon>
    </lineage>
</organism>
<protein>
    <submittedName>
        <fullName evidence="2">Uncharacterized protein</fullName>
    </submittedName>
</protein>
<dbReference type="AlphaFoldDB" id="K0TJG7"/>
<gene>
    <name evidence="2" type="ORF">THAOC_00322</name>
</gene>
<keyword evidence="3" id="KW-1185">Reference proteome</keyword>
<sequence>MTPAPYLLGPAVRERASAPPAEVQRRRRRRRRPQDPRRRPVAAAIPGRHVEGGGHRPPTFQQRVSKEVGEEVGSQGVFQLPMGMKGKA</sequence>
<accession>K0TJG7</accession>
<evidence type="ECO:0000313" key="3">
    <source>
        <dbReference type="Proteomes" id="UP000266841"/>
    </source>
</evidence>
<name>K0TJG7_THAOC</name>
<comment type="caution">
    <text evidence="2">The sequence shown here is derived from an EMBL/GenBank/DDBJ whole genome shotgun (WGS) entry which is preliminary data.</text>
</comment>
<feature type="region of interest" description="Disordered" evidence="1">
    <location>
        <begin position="1"/>
        <end position="59"/>
    </location>
</feature>
<dbReference type="EMBL" id="AGNL01000369">
    <property type="protein sequence ID" value="EJK77815.1"/>
    <property type="molecule type" value="Genomic_DNA"/>
</dbReference>
<evidence type="ECO:0000256" key="1">
    <source>
        <dbReference type="SAM" id="MobiDB-lite"/>
    </source>
</evidence>
<dbReference type="Proteomes" id="UP000266841">
    <property type="component" value="Unassembled WGS sequence"/>
</dbReference>
<proteinExistence type="predicted"/>
<feature type="region of interest" description="Disordered" evidence="1">
    <location>
        <begin position="69"/>
        <end position="88"/>
    </location>
</feature>
<evidence type="ECO:0000313" key="2">
    <source>
        <dbReference type="EMBL" id="EJK77815.1"/>
    </source>
</evidence>